<proteinExistence type="inferred from homology"/>
<reference evidence="10" key="2">
    <citation type="submission" date="2025-08" db="UniProtKB">
        <authorList>
            <consortium name="Ensembl"/>
        </authorList>
    </citation>
    <scope>IDENTIFICATION</scope>
</reference>
<evidence type="ECO:0000313" key="11">
    <source>
        <dbReference type="Proteomes" id="UP000028761"/>
    </source>
</evidence>
<evidence type="ECO:0000256" key="6">
    <source>
        <dbReference type="ARBA" id="ARBA00073350"/>
    </source>
</evidence>
<evidence type="ECO:0000256" key="1">
    <source>
        <dbReference type="ARBA" id="ARBA00004141"/>
    </source>
</evidence>
<evidence type="ECO:0000313" key="10">
    <source>
        <dbReference type="Ensembl" id="ENSPANP00000052849.1"/>
    </source>
</evidence>
<reference evidence="10 11" key="1">
    <citation type="submission" date="2012-03" db="EMBL/GenBank/DDBJ databases">
        <title>Whole Genome Assembly of Papio anubis.</title>
        <authorList>
            <person name="Liu Y.L."/>
            <person name="Abraham K.A."/>
            <person name="Akbar H.A."/>
            <person name="Ali S.A."/>
            <person name="Anosike U.A."/>
            <person name="Aqrawi P.A."/>
            <person name="Arias F.A."/>
            <person name="Attaway T.A."/>
            <person name="Awwad R.A."/>
            <person name="Babu C.B."/>
            <person name="Bandaranaike D.B."/>
            <person name="Battles P.B."/>
            <person name="Bell A.B."/>
            <person name="Beltran B.B."/>
            <person name="Berhane-Mersha D.B."/>
            <person name="Bess C.B."/>
            <person name="Bickham C.B."/>
            <person name="Bolden T.B."/>
            <person name="Carter K.C."/>
            <person name="Chau D.C."/>
            <person name="Chavez A.C."/>
            <person name="Clerc-Blankenburg K.C."/>
            <person name="Coyle M.C."/>
            <person name="Dao M.D."/>
            <person name="Davila M.L.D."/>
            <person name="Davy-Carroll L.D."/>
            <person name="Denson S.D."/>
            <person name="Dinh H.D."/>
            <person name="Fernandez S.F."/>
            <person name="Fernando P.F."/>
            <person name="Forbes L.F."/>
            <person name="Francis C.F."/>
            <person name="Francisco L.F."/>
            <person name="Fu Q.F."/>
            <person name="Garcia-Iii R.G."/>
            <person name="Garrett T.G."/>
            <person name="Gross S.G."/>
            <person name="Gubbala S.G."/>
            <person name="Hirani K.H."/>
            <person name="Hogues M.H."/>
            <person name="Hollins B.H."/>
            <person name="Jackson L.J."/>
            <person name="Javaid M.J."/>
            <person name="Jhangiani S.J."/>
            <person name="Johnson A.J."/>
            <person name="Johnson B.J."/>
            <person name="Jones J.J."/>
            <person name="Joshi V.J."/>
            <person name="Kalu J.K."/>
            <person name="Khan N.K."/>
            <person name="Korchina V.K."/>
            <person name="Kovar C.K."/>
            <person name="Lago L.L."/>
            <person name="Lara F.L."/>
            <person name="Le T.-K.L."/>
            <person name="Lee S.L."/>
            <person name="Legall-Iii F.L."/>
            <person name="Lemon S.L."/>
            <person name="Liu J.L."/>
            <person name="Liu Y.-S.L."/>
            <person name="Liyanage D.L."/>
            <person name="Lopez J.L."/>
            <person name="Lorensuhewa L.L."/>
            <person name="Mata R.M."/>
            <person name="Mathew T.M."/>
            <person name="Mercado C.M."/>
            <person name="Mercado I.M."/>
            <person name="Morales K.M."/>
            <person name="Morgan M.M."/>
            <person name="Munidasa M.M."/>
            <person name="Ngo D.N."/>
            <person name="Nguyen L.N."/>
            <person name="Nguyen T.N."/>
            <person name="Nguyen N.N."/>
            <person name="Obregon M.O."/>
            <person name="Okwuonu G.O."/>
            <person name="Ongeri F.O."/>
            <person name="Onwere C.O."/>
            <person name="Osifeso I.O."/>
            <person name="Parra A.P."/>
            <person name="Patil S.P."/>
            <person name="Perez A.P."/>
            <person name="Perez Y.P."/>
            <person name="Pham C.P."/>
            <person name="Pu L.-L.P."/>
            <person name="Puazo M.P."/>
            <person name="Quiroz J.Q."/>
            <person name="Rouhana J.R."/>
            <person name="Ruiz M.R."/>
            <person name="Ruiz S.-J.R."/>
            <person name="Saada N.S."/>
            <person name="Santibanez J.S."/>
            <person name="Scheel M.S."/>
            <person name="Schneider B.S."/>
            <person name="Simmons D.S."/>
            <person name="Sisson I.S."/>
            <person name="Tang L.-Y.T."/>
            <person name="Thornton R.T."/>
            <person name="Tisius J.T."/>
            <person name="Toledanes G.T."/>
            <person name="Trejos Z.T."/>
            <person name="Usmani K.U."/>
            <person name="Varghese R.V."/>
            <person name="Vattathil S.V."/>
            <person name="Vee V.V."/>
            <person name="Walker D.W."/>
            <person name="Weissenberger G.W."/>
            <person name="White C.W."/>
            <person name="Williams A.W."/>
            <person name="Woodworth J.W."/>
            <person name="Wright R.W."/>
            <person name="Zhu Y.Z."/>
            <person name="Han Y.H."/>
            <person name="Newsham I.N."/>
            <person name="Nazareth L.N."/>
            <person name="Worley K.W."/>
            <person name="Muzny D.M."/>
            <person name="Rogers J.R."/>
            <person name="Gibbs R.G."/>
        </authorList>
    </citation>
    <scope>NUCLEOTIDE SEQUENCE [LARGE SCALE GENOMIC DNA]</scope>
</reference>
<dbReference type="GO" id="GO:0016020">
    <property type="term" value="C:membrane"/>
    <property type="evidence" value="ECO:0007669"/>
    <property type="project" value="UniProtKB-SubCell"/>
</dbReference>
<sequence>MGPWSRVRVAKCQMLVTCFFILLLGLSVATMVTLTYFGAHFAVIRRASLEKNPYQAVHQWAFSAGLSLVGLLTLGAVLSAAGTVREAQGLMAGGFLCFSLAFCAQVQLVFWRLHNPTQDATHPSVLDADLPGGRAGLADPGQGPRVSPWKGQQLGEEGGLPGPAENESSVEDAMLDTYDLVYEQAMKGTSHVGRQELAAIQDTFLCCGKRSPFSRLGSTEADLCQGQEAAREDCLQGIRSFLRIHQQVASSLTSIGLALTVSALLLSSFLWFAIRSGCSLDRKGQYTLAPRACGRQPQEPSVFRRSQGGPAHCLRSEADAIGPRRYSGSLRWLQDNDAAPGPLSHHLPAHRVTLSLPKMRTLPPDTQRPHRRKRTGLASSAGQAAPPPPTPHGPGLLPLTRSAPTAENRTGLASSAGHAAPPPPKAHSLASKGGHQRSPGFHLW</sequence>
<feature type="transmembrane region" description="Helical" evidence="9">
    <location>
        <begin position="252"/>
        <end position="274"/>
    </location>
</feature>
<reference evidence="10" key="3">
    <citation type="submission" date="2025-09" db="UniProtKB">
        <authorList>
            <consortium name="Ensembl"/>
        </authorList>
    </citation>
    <scope>IDENTIFICATION</scope>
</reference>
<evidence type="ECO:0000256" key="8">
    <source>
        <dbReference type="SAM" id="MobiDB-lite"/>
    </source>
</evidence>
<accession>A0A8I5R0I1</accession>
<keyword evidence="5 9" id="KW-0472">Membrane</keyword>
<evidence type="ECO:0000256" key="7">
    <source>
        <dbReference type="ARBA" id="ARBA00077406"/>
    </source>
</evidence>
<dbReference type="InterPro" id="IPR008952">
    <property type="entry name" value="Tetraspanin_EC2_sf"/>
</dbReference>
<feature type="region of interest" description="Disordered" evidence="8">
    <location>
        <begin position="129"/>
        <end position="168"/>
    </location>
</feature>
<keyword evidence="4 9" id="KW-1133">Transmembrane helix</keyword>
<dbReference type="Ensembl" id="ENSPANT00000081012.1">
    <property type="protein sequence ID" value="ENSPANP00000052849.1"/>
    <property type="gene ID" value="ENSPANG00000013063.3"/>
</dbReference>
<organism evidence="10 11">
    <name type="scientific">Papio anubis</name>
    <name type="common">Olive baboon</name>
    <dbReference type="NCBI Taxonomy" id="9555"/>
    <lineage>
        <taxon>Eukaryota</taxon>
        <taxon>Metazoa</taxon>
        <taxon>Chordata</taxon>
        <taxon>Craniata</taxon>
        <taxon>Vertebrata</taxon>
        <taxon>Euteleostomi</taxon>
        <taxon>Mammalia</taxon>
        <taxon>Eutheria</taxon>
        <taxon>Euarchontoglires</taxon>
        <taxon>Primates</taxon>
        <taxon>Haplorrhini</taxon>
        <taxon>Catarrhini</taxon>
        <taxon>Cercopithecidae</taxon>
        <taxon>Cercopithecinae</taxon>
        <taxon>Papio</taxon>
    </lineage>
</organism>
<dbReference type="Pfam" id="PF00335">
    <property type="entry name" value="Tetraspanin"/>
    <property type="match status" value="1"/>
</dbReference>
<keyword evidence="3 9" id="KW-0812">Transmembrane</keyword>
<feature type="region of interest" description="Disordered" evidence="8">
    <location>
        <begin position="293"/>
        <end position="314"/>
    </location>
</feature>
<dbReference type="Proteomes" id="UP000028761">
    <property type="component" value="Chromosome 12"/>
</dbReference>
<evidence type="ECO:0000256" key="5">
    <source>
        <dbReference type="ARBA" id="ARBA00023136"/>
    </source>
</evidence>
<feature type="region of interest" description="Disordered" evidence="8">
    <location>
        <begin position="340"/>
        <end position="444"/>
    </location>
</feature>
<evidence type="ECO:0000256" key="3">
    <source>
        <dbReference type="ARBA" id="ARBA00022692"/>
    </source>
</evidence>
<dbReference type="GO" id="GO:0007154">
    <property type="term" value="P:cell communication"/>
    <property type="evidence" value="ECO:0007669"/>
    <property type="project" value="UniProtKB-ARBA"/>
</dbReference>
<evidence type="ECO:0000256" key="4">
    <source>
        <dbReference type="ARBA" id="ARBA00022989"/>
    </source>
</evidence>
<evidence type="ECO:0000256" key="9">
    <source>
        <dbReference type="SAM" id="Phobius"/>
    </source>
</evidence>
<dbReference type="AlphaFoldDB" id="A0A8I5R0I1"/>
<gene>
    <name evidence="10" type="primary">TSPAN32</name>
</gene>
<name>A0A8I5R0I1_PAPAN</name>
<feature type="transmembrane region" description="Helical" evidence="9">
    <location>
        <begin position="57"/>
        <end position="78"/>
    </location>
</feature>
<dbReference type="GO" id="GO:0023052">
    <property type="term" value="P:signaling"/>
    <property type="evidence" value="ECO:0007669"/>
    <property type="project" value="UniProtKB-ARBA"/>
</dbReference>
<dbReference type="InterPro" id="IPR042782">
    <property type="entry name" value="PHEMX_LEL"/>
</dbReference>
<feature type="transmembrane region" description="Helical" evidence="9">
    <location>
        <begin position="12"/>
        <end position="37"/>
    </location>
</feature>
<feature type="transmembrane region" description="Helical" evidence="9">
    <location>
        <begin position="90"/>
        <end position="111"/>
    </location>
</feature>
<dbReference type="GeneTree" id="ENSGT00390000003287"/>
<dbReference type="InterPro" id="IPR018499">
    <property type="entry name" value="Tetraspanin/Peripherin"/>
</dbReference>
<evidence type="ECO:0000256" key="2">
    <source>
        <dbReference type="ARBA" id="ARBA00006840"/>
    </source>
</evidence>
<dbReference type="FunFam" id="1.10.1450.10:FF:000022">
    <property type="entry name" value="Tetraspanin 32"/>
    <property type="match status" value="1"/>
</dbReference>
<comment type="similarity">
    <text evidence="2">Belongs to the tetraspanin (TM4SF) family.</text>
</comment>
<dbReference type="SUPFAM" id="SSF48652">
    <property type="entry name" value="Tetraspanin"/>
    <property type="match status" value="1"/>
</dbReference>
<dbReference type="Gene3D" id="1.10.1450.10">
    <property type="entry name" value="Tetraspanin"/>
    <property type="match status" value="1"/>
</dbReference>
<protein>
    <recommendedName>
        <fullName evidence="6">Tetraspanin-32</fullName>
    </recommendedName>
    <alternativeName>
        <fullName evidence="7">Protein Phemx</fullName>
    </alternativeName>
</protein>
<comment type="subcellular location">
    <subcellularLocation>
        <location evidence="1">Membrane</location>
        <topology evidence="1">Multi-pass membrane protein</topology>
    </subcellularLocation>
</comment>
<keyword evidence="11" id="KW-1185">Reference proteome</keyword>
<dbReference type="CDD" id="cd03153">
    <property type="entry name" value="PHEMX_like_LEL"/>
    <property type="match status" value="1"/>
</dbReference>